<evidence type="ECO:0000256" key="3">
    <source>
        <dbReference type="ARBA" id="ARBA00022475"/>
    </source>
</evidence>
<dbReference type="Pfam" id="PF07690">
    <property type="entry name" value="MFS_1"/>
    <property type="match status" value="1"/>
</dbReference>
<accession>A0A074LUC0</accession>
<comment type="subcellular location">
    <subcellularLocation>
        <location evidence="1">Cell membrane</location>
        <topology evidence="1">Multi-pass membrane protein</topology>
    </subcellularLocation>
</comment>
<feature type="domain" description="Major facilitator superfamily (MFS) profile" evidence="8">
    <location>
        <begin position="1"/>
        <end position="410"/>
    </location>
</feature>
<evidence type="ECO:0000256" key="2">
    <source>
        <dbReference type="ARBA" id="ARBA00022448"/>
    </source>
</evidence>
<dbReference type="RefSeq" id="WP_038087297.1">
    <property type="nucleotide sequence ID" value="NZ_JMIR01000011.1"/>
</dbReference>
<keyword evidence="6 7" id="KW-0472">Membrane</keyword>
<dbReference type="GO" id="GO:0022857">
    <property type="term" value="F:transmembrane transporter activity"/>
    <property type="evidence" value="ECO:0007669"/>
    <property type="project" value="InterPro"/>
</dbReference>
<evidence type="ECO:0000256" key="1">
    <source>
        <dbReference type="ARBA" id="ARBA00004651"/>
    </source>
</evidence>
<evidence type="ECO:0000313" key="9">
    <source>
        <dbReference type="EMBL" id="KEO83523.1"/>
    </source>
</evidence>
<proteinExistence type="predicted"/>
<dbReference type="AlphaFoldDB" id="A0A074LUC0"/>
<feature type="transmembrane region" description="Helical" evidence="7">
    <location>
        <begin position="21"/>
        <end position="40"/>
    </location>
</feature>
<dbReference type="InterPro" id="IPR036259">
    <property type="entry name" value="MFS_trans_sf"/>
</dbReference>
<organism evidence="9 10">
    <name type="scientific">Tumebacillus flagellatus</name>
    <dbReference type="NCBI Taxonomy" id="1157490"/>
    <lineage>
        <taxon>Bacteria</taxon>
        <taxon>Bacillati</taxon>
        <taxon>Bacillota</taxon>
        <taxon>Bacilli</taxon>
        <taxon>Bacillales</taxon>
        <taxon>Alicyclobacillaceae</taxon>
        <taxon>Tumebacillus</taxon>
    </lineage>
</organism>
<evidence type="ECO:0000256" key="5">
    <source>
        <dbReference type="ARBA" id="ARBA00022989"/>
    </source>
</evidence>
<dbReference type="GO" id="GO:0005886">
    <property type="term" value="C:plasma membrane"/>
    <property type="evidence" value="ECO:0007669"/>
    <property type="project" value="UniProtKB-SubCell"/>
</dbReference>
<dbReference type="Gene3D" id="1.20.1250.20">
    <property type="entry name" value="MFS general substrate transporter like domains"/>
    <property type="match status" value="1"/>
</dbReference>
<dbReference type="Proteomes" id="UP000027931">
    <property type="component" value="Unassembled WGS sequence"/>
</dbReference>
<feature type="transmembrane region" description="Helical" evidence="7">
    <location>
        <begin position="294"/>
        <end position="315"/>
    </location>
</feature>
<evidence type="ECO:0000313" key="10">
    <source>
        <dbReference type="Proteomes" id="UP000027931"/>
    </source>
</evidence>
<feature type="transmembrane region" description="Helical" evidence="7">
    <location>
        <begin position="263"/>
        <end position="282"/>
    </location>
</feature>
<reference evidence="9 10" key="1">
    <citation type="journal article" date="2013" name="Int. J. Syst. Evol. Microbiol.">
        <title>Tumebacillus flagellatus sp. nov., an alpha-amylase/pullulanase-producing bacterium isolated from cassava wastewater.</title>
        <authorList>
            <person name="Wang Q."/>
            <person name="Xie N."/>
            <person name="Qin Y."/>
            <person name="Shen N."/>
            <person name="Zhu J."/>
            <person name="Mi H."/>
            <person name="Huang R."/>
        </authorList>
    </citation>
    <scope>NUCLEOTIDE SEQUENCE [LARGE SCALE GENOMIC DNA]</scope>
    <source>
        <strain evidence="9 10">GST4</strain>
    </source>
</reference>
<dbReference type="CDD" id="cd06173">
    <property type="entry name" value="MFS_MefA_like"/>
    <property type="match status" value="1"/>
</dbReference>
<keyword evidence="4 7" id="KW-0812">Transmembrane</keyword>
<dbReference type="InterPro" id="IPR020846">
    <property type="entry name" value="MFS_dom"/>
</dbReference>
<keyword evidence="5 7" id="KW-1133">Transmembrane helix</keyword>
<feature type="transmembrane region" description="Helical" evidence="7">
    <location>
        <begin position="46"/>
        <end position="67"/>
    </location>
</feature>
<sequence>MSSIVVLLKTPAFRKLFLADVFANFGNWFDFTALMVLIAYEWKMGAGMLAAFAIAQGAPMIVLGPLLSVWVDRLPLRNLMTACMVLRLLISVAFFFVPNFYILIVLVFLRCTLASIHFPARQAVIRQLVPADQVQEAVSLGQIILYTSQIVAPALGGALIPVIGVRNIFLLESVMLLLSTVFLAMLPNILRANESKNSSASGQNKTAQYFKELSEGLSHIRSNSMLFTSIILLSVGMLLVVLYDGLLVLWVKEMGLGESRYGTIVSALGLGSIVGAVLAGIWKGWLKAPMRIMSFTALLAGLLSAAAGFGTWHLFSLSWVGWTVVFLLFGAFGAAASIPYSYILQTETPQHLMGRVSSVSSSSLNAATIFGPGIGAFLAGYWGIGGVFVFSGSLLTLLALLIFLFINPRPKQA</sequence>
<evidence type="ECO:0000256" key="4">
    <source>
        <dbReference type="ARBA" id="ARBA00022692"/>
    </source>
</evidence>
<feature type="transmembrane region" description="Helical" evidence="7">
    <location>
        <begin position="364"/>
        <end position="382"/>
    </location>
</feature>
<dbReference type="PROSITE" id="PS50850">
    <property type="entry name" value="MFS"/>
    <property type="match status" value="1"/>
</dbReference>
<dbReference type="InterPro" id="IPR011701">
    <property type="entry name" value="MFS"/>
</dbReference>
<evidence type="ECO:0000259" key="8">
    <source>
        <dbReference type="PROSITE" id="PS50850"/>
    </source>
</evidence>
<dbReference type="OrthoDB" id="2370632at2"/>
<feature type="transmembrane region" description="Helical" evidence="7">
    <location>
        <begin position="388"/>
        <end position="406"/>
    </location>
</feature>
<dbReference type="SUPFAM" id="SSF103473">
    <property type="entry name" value="MFS general substrate transporter"/>
    <property type="match status" value="1"/>
</dbReference>
<feature type="transmembrane region" description="Helical" evidence="7">
    <location>
        <begin position="169"/>
        <end position="190"/>
    </location>
</feature>
<evidence type="ECO:0000256" key="7">
    <source>
        <dbReference type="SAM" id="Phobius"/>
    </source>
</evidence>
<feature type="transmembrane region" description="Helical" evidence="7">
    <location>
        <begin position="226"/>
        <end position="251"/>
    </location>
</feature>
<keyword evidence="2" id="KW-0813">Transport</keyword>
<gene>
    <name evidence="9" type="ORF">EL26_09995</name>
</gene>
<dbReference type="STRING" id="1157490.EL26_09995"/>
<dbReference type="EMBL" id="JMIR01000011">
    <property type="protein sequence ID" value="KEO83523.1"/>
    <property type="molecule type" value="Genomic_DNA"/>
</dbReference>
<protein>
    <recommendedName>
        <fullName evidence="8">Major facilitator superfamily (MFS) profile domain-containing protein</fullName>
    </recommendedName>
</protein>
<dbReference type="eggNOG" id="COG2814">
    <property type="taxonomic scope" value="Bacteria"/>
</dbReference>
<feature type="transmembrane region" description="Helical" evidence="7">
    <location>
        <begin position="321"/>
        <end position="343"/>
    </location>
</feature>
<evidence type="ECO:0000256" key="6">
    <source>
        <dbReference type="ARBA" id="ARBA00023136"/>
    </source>
</evidence>
<dbReference type="PANTHER" id="PTHR23513">
    <property type="entry name" value="INTEGRAL MEMBRANE EFFLUX PROTEIN-RELATED"/>
    <property type="match status" value="1"/>
</dbReference>
<keyword evidence="10" id="KW-1185">Reference proteome</keyword>
<feature type="transmembrane region" description="Helical" evidence="7">
    <location>
        <begin position="79"/>
        <end position="96"/>
    </location>
</feature>
<name>A0A074LUC0_9BACL</name>
<dbReference type="PANTHER" id="PTHR23513:SF6">
    <property type="entry name" value="MAJOR FACILITATOR SUPERFAMILY ASSOCIATED DOMAIN-CONTAINING PROTEIN"/>
    <property type="match status" value="1"/>
</dbReference>
<keyword evidence="3" id="KW-1003">Cell membrane</keyword>
<comment type="caution">
    <text evidence="9">The sequence shown here is derived from an EMBL/GenBank/DDBJ whole genome shotgun (WGS) entry which is preliminary data.</text>
</comment>